<keyword evidence="1" id="KW-0804">Transcription</keyword>
<dbReference type="SUPFAM" id="SSF55287">
    <property type="entry name" value="RPB5-like RNA polymerase subunit"/>
    <property type="match status" value="1"/>
</dbReference>
<accession>A0A6C0KXZ2</accession>
<protein>
    <recommendedName>
        <fullName evidence="2">RNA polymerase subunit H/Rpb5 C-terminal domain-containing protein</fullName>
    </recommendedName>
</protein>
<reference evidence="3" key="1">
    <citation type="journal article" date="2020" name="Nature">
        <title>Giant virus diversity and host interactions through global metagenomics.</title>
        <authorList>
            <person name="Schulz F."/>
            <person name="Roux S."/>
            <person name="Paez-Espino D."/>
            <person name="Jungbluth S."/>
            <person name="Walsh D.A."/>
            <person name="Denef V.J."/>
            <person name="McMahon K.D."/>
            <person name="Konstantinidis K.T."/>
            <person name="Eloe-Fadrosh E.A."/>
            <person name="Kyrpides N.C."/>
            <person name="Woyke T."/>
        </authorList>
    </citation>
    <scope>NUCLEOTIDE SEQUENCE</scope>
    <source>
        <strain evidence="3">GVMAG-S-ERX555907-102</strain>
    </source>
</reference>
<dbReference type="PANTHER" id="PTHR10535">
    <property type="entry name" value="DNA-DIRECTED RNA POLYMERASES I, II, AND III SUBUNIT RPABC1"/>
    <property type="match status" value="1"/>
</dbReference>
<dbReference type="PANTHER" id="PTHR10535:SF0">
    <property type="entry name" value="DNA-DIRECTED RNA POLYMERASES I, II, AND III SUBUNIT RPABC1"/>
    <property type="match status" value="1"/>
</dbReference>
<dbReference type="GO" id="GO:0006366">
    <property type="term" value="P:transcription by RNA polymerase II"/>
    <property type="evidence" value="ECO:0007669"/>
    <property type="project" value="TreeGrafter"/>
</dbReference>
<dbReference type="GO" id="GO:0003899">
    <property type="term" value="F:DNA-directed RNA polymerase activity"/>
    <property type="evidence" value="ECO:0007669"/>
    <property type="project" value="InterPro"/>
</dbReference>
<dbReference type="Pfam" id="PF01191">
    <property type="entry name" value="RNA_pol_Rpb5_C"/>
    <property type="match status" value="1"/>
</dbReference>
<organism evidence="3">
    <name type="scientific">viral metagenome</name>
    <dbReference type="NCBI Taxonomy" id="1070528"/>
    <lineage>
        <taxon>unclassified sequences</taxon>
        <taxon>metagenomes</taxon>
        <taxon>organismal metagenomes</taxon>
    </lineage>
</organism>
<dbReference type="GO" id="GO:0042797">
    <property type="term" value="P:tRNA transcription by RNA polymerase III"/>
    <property type="evidence" value="ECO:0007669"/>
    <property type="project" value="TreeGrafter"/>
</dbReference>
<dbReference type="GO" id="GO:0006362">
    <property type="term" value="P:transcription elongation by RNA polymerase I"/>
    <property type="evidence" value="ECO:0007669"/>
    <property type="project" value="TreeGrafter"/>
</dbReference>
<sequence>MSLQNSNILNEIYNSRKNLLKYLKEQNFETEKLENFTIAEINAMDQGSQQNTSALLNQLNFEVKSKMNDKDKEPDVRTCSVVYSINKTMKKNVLQDIIDEFYDYDCKNKKLCSLIIVAANINDTNMNIVREMWEKYGEYCVLYNLSSLQYNVLEHEFVPKHTKLTESQKEEIKKKFNITKDSQFPEMSMFDPVAKAMLLRPGEVCKIVRYDKISFKNDFYRICVN</sequence>
<evidence type="ECO:0000256" key="1">
    <source>
        <dbReference type="ARBA" id="ARBA00023163"/>
    </source>
</evidence>
<dbReference type="InterPro" id="IPR000783">
    <property type="entry name" value="RNA_pol_subH/Rpb5_C"/>
</dbReference>
<feature type="domain" description="RNA polymerase subunit H/Rpb5 C-terminal" evidence="2">
    <location>
        <begin position="150"/>
        <end position="223"/>
    </location>
</feature>
<name>A0A6C0KXZ2_9ZZZZ</name>
<dbReference type="PIRSF" id="PIRSF000747">
    <property type="entry name" value="RPB5"/>
    <property type="match status" value="1"/>
</dbReference>
<dbReference type="GO" id="GO:0005665">
    <property type="term" value="C:RNA polymerase II, core complex"/>
    <property type="evidence" value="ECO:0007669"/>
    <property type="project" value="TreeGrafter"/>
</dbReference>
<evidence type="ECO:0000259" key="2">
    <source>
        <dbReference type="Pfam" id="PF01191"/>
    </source>
</evidence>
<proteinExistence type="predicted"/>
<dbReference type="GO" id="GO:0003677">
    <property type="term" value="F:DNA binding"/>
    <property type="evidence" value="ECO:0007669"/>
    <property type="project" value="InterPro"/>
</dbReference>
<dbReference type="InterPro" id="IPR035913">
    <property type="entry name" value="RPB5-like_sf"/>
</dbReference>
<dbReference type="EMBL" id="MN741007">
    <property type="protein sequence ID" value="QHU22469.1"/>
    <property type="molecule type" value="Genomic_DNA"/>
</dbReference>
<dbReference type="Gene3D" id="3.90.940.20">
    <property type="entry name" value="RPB5-like RNA polymerase subunit"/>
    <property type="match status" value="1"/>
</dbReference>
<dbReference type="InterPro" id="IPR014381">
    <property type="entry name" value="Arch_Rpo5/euc_Rpb5"/>
</dbReference>
<dbReference type="GO" id="GO:0005666">
    <property type="term" value="C:RNA polymerase III complex"/>
    <property type="evidence" value="ECO:0007669"/>
    <property type="project" value="TreeGrafter"/>
</dbReference>
<evidence type="ECO:0000313" key="3">
    <source>
        <dbReference type="EMBL" id="QHU22469.1"/>
    </source>
</evidence>
<dbReference type="AlphaFoldDB" id="A0A6C0KXZ2"/>
<dbReference type="GO" id="GO:0005736">
    <property type="term" value="C:RNA polymerase I complex"/>
    <property type="evidence" value="ECO:0007669"/>
    <property type="project" value="TreeGrafter"/>
</dbReference>